<evidence type="ECO:0000313" key="1">
    <source>
        <dbReference type="EMBL" id="MEQ2510197.1"/>
    </source>
</evidence>
<organism evidence="1 2">
    <name type="scientific">Faecousia intestinalis</name>
    <dbReference type="NCBI Taxonomy" id="3133167"/>
    <lineage>
        <taxon>Bacteria</taxon>
        <taxon>Bacillati</taxon>
        <taxon>Bacillota</taxon>
        <taxon>Clostridia</taxon>
        <taxon>Eubacteriales</taxon>
        <taxon>Oscillospiraceae</taxon>
        <taxon>Faecousia</taxon>
    </lineage>
</organism>
<proteinExistence type="predicted"/>
<dbReference type="Pfam" id="PF19553">
    <property type="entry name" value="DUF6076"/>
    <property type="match status" value="1"/>
</dbReference>
<dbReference type="EMBL" id="JBBMFF010000135">
    <property type="protein sequence ID" value="MEQ2510197.1"/>
    <property type="molecule type" value="Genomic_DNA"/>
</dbReference>
<gene>
    <name evidence="1" type="ORF">WMO66_02870</name>
</gene>
<dbReference type="InterPro" id="IPR045722">
    <property type="entry name" value="DUF6076"/>
</dbReference>
<evidence type="ECO:0000313" key="2">
    <source>
        <dbReference type="Proteomes" id="UP001491552"/>
    </source>
</evidence>
<accession>A0ABV1G4B9</accession>
<dbReference type="Proteomes" id="UP001491552">
    <property type="component" value="Unassembled WGS sequence"/>
</dbReference>
<protein>
    <submittedName>
        <fullName evidence="1">DUF6076 domain-containing protein</fullName>
    </submittedName>
</protein>
<keyword evidence="2" id="KW-1185">Reference proteome</keyword>
<comment type="caution">
    <text evidence="1">The sequence shown here is derived from an EMBL/GenBank/DDBJ whole genome shotgun (WGS) entry which is preliminary data.</text>
</comment>
<sequence length="378" mass="43337">MNDGMGLLTAVYRDGRVHIGGKSYGAGTFAVHLLNLYYKNDTAARIAVFRQHNWNVQEQLAAGYLNETDFLKAGEEILTILKTLPKLKPFSSLDIAAEKQRVSELFIQENAPAIQEYFRRRAAAAQQDQGAISLGILPPEYDKPLFRKGETLCATVLQTLCFYDAIPEDMHRAFTQLRQFVSRLDEAERFDEQHLLPLAAEIFGKAIFPLNTEYIALPKRRNSRILVTARRMTFESYYSFVLTDFFEGLHYGHYPRKCEVCGQYFLMQSARRQKYCSYGTVPERYHGEKISCRRYAVIQGKAERAKDNPLKATYEKRRAAIRSEKSRGTITAEFAAAAQAMAKRRLEQAEEDDAYAKTNYYADLERAKLYADTGKRMK</sequence>
<dbReference type="RefSeq" id="WP_349134902.1">
    <property type="nucleotide sequence ID" value="NZ_JBBMFF010000135.1"/>
</dbReference>
<name>A0ABV1G4B9_9FIRM</name>
<reference evidence="1 2" key="1">
    <citation type="submission" date="2024-03" db="EMBL/GenBank/DDBJ databases">
        <title>Human intestinal bacterial collection.</title>
        <authorList>
            <person name="Pauvert C."/>
            <person name="Hitch T.C.A."/>
            <person name="Clavel T."/>
        </authorList>
    </citation>
    <scope>NUCLEOTIDE SEQUENCE [LARGE SCALE GENOMIC DNA]</scope>
    <source>
        <strain evidence="1 2">CLA-AA-H192</strain>
    </source>
</reference>